<name>A9VCU5_MONBE</name>
<keyword evidence="9" id="KW-1185">Reference proteome</keyword>
<comment type="similarity">
    <text evidence="2">Belongs to the glycosyl hydrolase 27 family.</text>
</comment>
<dbReference type="InterPro" id="IPR041233">
    <property type="entry name" value="Melibiase_C"/>
</dbReference>
<feature type="non-terminal residue" evidence="8">
    <location>
        <position position="1"/>
    </location>
</feature>
<protein>
    <recommendedName>
        <fullName evidence="3">alpha-galactosidase</fullName>
        <ecNumber evidence="3">3.2.1.22</ecNumber>
    </recommendedName>
</protein>
<dbReference type="eggNOG" id="KOG2366">
    <property type="taxonomic scope" value="Eukaryota"/>
</dbReference>
<evidence type="ECO:0000256" key="5">
    <source>
        <dbReference type="ARBA" id="ARBA00022801"/>
    </source>
</evidence>
<keyword evidence="5" id="KW-0378">Hydrolase</keyword>
<dbReference type="InParanoid" id="A9VCU5"/>
<dbReference type="AlphaFoldDB" id="A9VCU5"/>
<dbReference type="Gene3D" id="3.20.20.70">
    <property type="entry name" value="Aldolase class I"/>
    <property type="match status" value="2"/>
</dbReference>
<dbReference type="FunFam" id="2.60.40.1180:FF:000125">
    <property type="entry name" value="Alpha-galactosidase"/>
    <property type="match status" value="1"/>
</dbReference>
<organism evidence="8 9">
    <name type="scientific">Monosiga brevicollis</name>
    <name type="common">Choanoflagellate</name>
    <dbReference type="NCBI Taxonomy" id="81824"/>
    <lineage>
        <taxon>Eukaryota</taxon>
        <taxon>Choanoflagellata</taxon>
        <taxon>Craspedida</taxon>
        <taxon>Salpingoecidae</taxon>
        <taxon>Monosiga</taxon>
    </lineage>
</organism>
<comment type="catalytic activity">
    <reaction evidence="1">
        <text>Hydrolysis of terminal, non-reducing alpha-D-galactose residues in alpha-D-galactosides, including galactose oligosaccharides, galactomannans and galactolipids.</text>
        <dbReference type="EC" id="3.2.1.22"/>
    </reaction>
</comment>
<dbReference type="STRING" id="81824.A9VCU5"/>
<dbReference type="EC" id="3.2.1.22" evidence="3"/>
<dbReference type="Gene3D" id="2.60.40.1180">
    <property type="entry name" value="Golgi alpha-mannosidase II"/>
    <property type="match status" value="1"/>
</dbReference>
<keyword evidence="6" id="KW-0326">Glycosidase</keyword>
<sequence>WQLCNNNDFHDKNGNPIINTQIFPDMGAMVKQAHGMNVKMGWYQNNCWCGEHGKPPHYANDANATAAFDFDSIKVDGCGPAHNISMSTMYNLQFQTIYQVPIKPLSRPGCWSYPDMLEVFIGLDLEESRTHFSAWCVTSAPLTLGFDLTNETLYELAYPIITNKAAIAINQAWAGSPGRLVKNSSDTFVGFAKHGASGSSGTNEVFPKTQVWSKPLPGAEMAVLFINIFNATSDISASFAELGISGQFTATDVWTGETSNVSDPITYKNVAGHSSVFVRLTPVSD</sequence>
<dbReference type="PANTHER" id="PTHR11452:SF33">
    <property type="entry name" value="ALPHA-GALACTOSIDASE 2"/>
    <property type="match status" value="1"/>
</dbReference>
<dbReference type="RefSeq" id="XP_001750559.1">
    <property type="nucleotide sequence ID" value="XM_001750507.1"/>
</dbReference>
<evidence type="ECO:0000259" key="7">
    <source>
        <dbReference type="Pfam" id="PF17801"/>
    </source>
</evidence>
<dbReference type="SUPFAM" id="SSF51445">
    <property type="entry name" value="(Trans)glycosidases"/>
    <property type="match status" value="1"/>
</dbReference>
<evidence type="ECO:0000313" key="8">
    <source>
        <dbReference type="EMBL" id="EDQ84655.1"/>
    </source>
</evidence>
<accession>A9VCU5</accession>
<evidence type="ECO:0000256" key="4">
    <source>
        <dbReference type="ARBA" id="ARBA00022729"/>
    </source>
</evidence>
<dbReference type="Proteomes" id="UP000001357">
    <property type="component" value="Unassembled WGS sequence"/>
</dbReference>
<feature type="domain" description="Alpha galactosidase C-terminal" evidence="7">
    <location>
        <begin position="209"/>
        <end position="280"/>
    </location>
</feature>
<dbReference type="InterPro" id="IPR002241">
    <property type="entry name" value="Glyco_hydro_27"/>
</dbReference>
<keyword evidence="4" id="KW-0732">Signal</keyword>
<dbReference type="GO" id="GO:0004557">
    <property type="term" value="F:alpha-galactosidase activity"/>
    <property type="evidence" value="ECO:0007669"/>
    <property type="project" value="UniProtKB-EC"/>
</dbReference>
<dbReference type="PANTHER" id="PTHR11452">
    <property type="entry name" value="ALPHA-GALACTOSIDASE/ALPHA-N-ACETYLGALACTOSAMINIDASE"/>
    <property type="match status" value="1"/>
</dbReference>
<evidence type="ECO:0000256" key="2">
    <source>
        <dbReference type="ARBA" id="ARBA00009743"/>
    </source>
</evidence>
<gene>
    <name evidence="8" type="ORF">MONBRDRAFT_12629</name>
</gene>
<dbReference type="GeneID" id="5895821"/>
<dbReference type="GO" id="GO:0005975">
    <property type="term" value="P:carbohydrate metabolic process"/>
    <property type="evidence" value="ECO:0007669"/>
    <property type="project" value="InterPro"/>
</dbReference>
<evidence type="ECO:0000256" key="6">
    <source>
        <dbReference type="ARBA" id="ARBA00023295"/>
    </source>
</evidence>
<proteinExistence type="inferred from homology"/>
<dbReference type="InterPro" id="IPR017853">
    <property type="entry name" value="GH"/>
</dbReference>
<dbReference type="SUPFAM" id="SSF51011">
    <property type="entry name" value="Glycosyl hydrolase domain"/>
    <property type="match status" value="1"/>
</dbReference>
<dbReference type="KEGG" id="mbr:MONBRDRAFT_12629"/>
<dbReference type="InterPro" id="IPR013785">
    <property type="entry name" value="Aldolase_TIM"/>
</dbReference>
<reference evidence="8 9" key="1">
    <citation type="journal article" date="2008" name="Nature">
        <title>The genome of the choanoflagellate Monosiga brevicollis and the origin of metazoans.</title>
        <authorList>
            <consortium name="JGI Sequencing"/>
            <person name="King N."/>
            <person name="Westbrook M.J."/>
            <person name="Young S.L."/>
            <person name="Kuo A."/>
            <person name="Abedin M."/>
            <person name="Chapman J."/>
            <person name="Fairclough S."/>
            <person name="Hellsten U."/>
            <person name="Isogai Y."/>
            <person name="Letunic I."/>
            <person name="Marr M."/>
            <person name="Pincus D."/>
            <person name="Putnam N."/>
            <person name="Rokas A."/>
            <person name="Wright K.J."/>
            <person name="Zuzow R."/>
            <person name="Dirks W."/>
            <person name="Good M."/>
            <person name="Goodstein D."/>
            <person name="Lemons D."/>
            <person name="Li W."/>
            <person name="Lyons J.B."/>
            <person name="Morris A."/>
            <person name="Nichols S."/>
            <person name="Richter D.J."/>
            <person name="Salamov A."/>
            <person name="Bork P."/>
            <person name="Lim W.A."/>
            <person name="Manning G."/>
            <person name="Miller W.T."/>
            <person name="McGinnis W."/>
            <person name="Shapiro H."/>
            <person name="Tjian R."/>
            <person name="Grigoriev I.V."/>
            <person name="Rokhsar D."/>
        </authorList>
    </citation>
    <scope>NUCLEOTIDE SEQUENCE [LARGE SCALE GENOMIC DNA]</scope>
    <source>
        <strain evidence="9">MX1 / ATCC 50154</strain>
    </source>
</reference>
<dbReference type="Pfam" id="PF16499">
    <property type="entry name" value="Melibiase_2"/>
    <property type="match status" value="1"/>
</dbReference>
<dbReference type="InterPro" id="IPR013780">
    <property type="entry name" value="Glyco_hydro_b"/>
</dbReference>
<dbReference type="Pfam" id="PF17801">
    <property type="entry name" value="Melibiase_C"/>
    <property type="match status" value="1"/>
</dbReference>
<dbReference type="EMBL" id="CH991583">
    <property type="protein sequence ID" value="EDQ84655.1"/>
    <property type="molecule type" value="Genomic_DNA"/>
</dbReference>
<evidence type="ECO:0000256" key="1">
    <source>
        <dbReference type="ARBA" id="ARBA00001255"/>
    </source>
</evidence>
<evidence type="ECO:0000313" key="9">
    <source>
        <dbReference type="Proteomes" id="UP000001357"/>
    </source>
</evidence>
<evidence type="ECO:0000256" key="3">
    <source>
        <dbReference type="ARBA" id="ARBA00012755"/>
    </source>
</evidence>